<name>A0A1F8DSH9_9BACT</name>
<comment type="caution">
    <text evidence="3">The sequence shown here is derived from an EMBL/GenBank/DDBJ whole genome shotgun (WGS) entry which is preliminary data.</text>
</comment>
<proteinExistence type="inferred from homology"/>
<dbReference type="InterPro" id="IPR015946">
    <property type="entry name" value="KH_dom-like_a/b"/>
</dbReference>
<dbReference type="InterPro" id="IPR000238">
    <property type="entry name" value="RbfA"/>
</dbReference>
<reference evidence="3 4" key="1">
    <citation type="journal article" date="2016" name="Nat. Commun.">
        <title>Thousands of microbial genomes shed light on interconnected biogeochemical processes in an aquifer system.</title>
        <authorList>
            <person name="Anantharaman K."/>
            <person name="Brown C.T."/>
            <person name="Hug L.A."/>
            <person name="Sharon I."/>
            <person name="Castelle C.J."/>
            <person name="Probst A.J."/>
            <person name="Thomas B.C."/>
            <person name="Singh A."/>
            <person name="Wilkins M.J."/>
            <person name="Karaoz U."/>
            <person name="Brodie E.L."/>
            <person name="Williams K.H."/>
            <person name="Hubbard S.S."/>
            <person name="Banfield J.F."/>
        </authorList>
    </citation>
    <scope>NUCLEOTIDE SEQUENCE [LARGE SCALE GENOMIC DNA]</scope>
</reference>
<evidence type="ECO:0000256" key="1">
    <source>
        <dbReference type="ARBA" id="ARBA00022517"/>
    </source>
</evidence>
<evidence type="ECO:0000256" key="2">
    <source>
        <dbReference type="HAMAP-Rule" id="MF_00003"/>
    </source>
</evidence>
<dbReference type="NCBIfam" id="TIGR00082">
    <property type="entry name" value="rbfA"/>
    <property type="match status" value="1"/>
</dbReference>
<keyword evidence="2" id="KW-0963">Cytoplasm</keyword>
<evidence type="ECO:0000313" key="4">
    <source>
        <dbReference type="Proteomes" id="UP000178946"/>
    </source>
</evidence>
<dbReference type="STRING" id="1802557.A3A20_01385"/>
<gene>
    <name evidence="2" type="primary">rbfA</name>
    <name evidence="3" type="ORF">A3A20_01385</name>
</gene>
<organism evidence="3 4">
    <name type="scientific">Candidatus Wolfebacteria bacterium RIFCSPLOWO2_01_FULL_45_19</name>
    <dbReference type="NCBI Taxonomy" id="1802557"/>
    <lineage>
        <taxon>Bacteria</taxon>
        <taxon>Candidatus Wolfeibacteriota</taxon>
    </lineage>
</organism>
<evidence type="ECO:0000313" key="3">
    <source>
        <dbReference type="EMBL" id="OGM91580.1"/>
    </source>
</evidence>
<dbReference type="GO" id="GO:0043024">
    <property type="term" value="F:ribosomal small subunit binding"/>
    <property type="evidence" value="ECO:0007669"/>
    <property type="project" value="TreeGrafter"/>
</dbReference>
<comment type="function">
    <text evidence="2">One of several proteins that assist in the late maturation steps of the functional core of the 30S ribosomal subunit. Associates with free 30S ribosomal subunits (but not with 30S subunits that are part of 70S ribosomes or polysomes). Required for efficient processing of 16S rRNA. May interact with the 5'-terminal helix region of 16S rRNA.</text>
</comment>
<dbReference type="InterPro" id="IPR023799">
    <property type="entry name" value="RbfA_dom_sf"/>
</dbReference>
<accession>A0A1F8DSH9</accession>
<dbReference type="Pfam" id="PF02033">
    <property type="entry name" value="RBFA"/>
    <property type="match status" value="1"/>
</dbReference>
<dbReference type="PANTHER" id="PTHR33515:SF1">
    <property type="entry name" value="RIBOSOME-BINDING FACTOR A, CHLOROPLASTIC-RELATED"/>
    <property type="match status" value="1"/>
</dbReference>
<keyword evidence="1 2" id="KW-0690">Ribosome biogenesis</keyword>
<dbReference type="PANTHER" id="PTHR33515">
    <property type="entry name" value="RIBOSOME-BINDING FACTOR A, CHLOROPLASTIC-RELATED"/>
    <property type="match status" value="1"/>
</dbReference>
<dbReference type="GO" id="GO:0005829">
    <property type="term" value="C:cytosol"/>
    <property type="evidence" value="ECO:0007669"/>
    <property type="project" value="TreeGrafter"/>
</dbReference>
<comment type="subunit">
    <text evidence="2">Monomer. Binds 30S ribosomal subunits, but not 50S ribosomal subunits or 70S ribosomes.</text>
</comment>
<dbReference type="AlphaFoldDB" id="A0A1F8DSH9"/>
<dbReference type="GO" id="GO:0030490">
    <property type="term" value="P:maturation of SSU-rRNA"/>
    <property type="evidence" value="ECO:0007669"/>
    <property type="project" value="UniProtKB-UniRule"/>
</dbReference>
<comment type="subcellular location">
    <subcellularLocation>
        <location evidence="2">Cytoplasm</location>
    </subcellularLocation>
</comment>
<dbReference type="Proteomes" id="UP000178946">
    <property type="component" value="Unassembled WGS sequence"/>
</dbReference>
<dbReference type="HAMAP" id="MF_00003">
    <property type="entry name" value="RbfA"/>
    <property type="match status" value="1"/>
</dbReference>
<dbReference type="SUPFAM" id="SSF89919">
    <property type="entry name" value="Ribosome-binding factor A, RbfA"/>
    <property type="match status" value="1"/>
</dbReference>
<protein>
    <recommendedName>
        <fullName evidence="2">Ribosome-binding factor A</fullName>
    </recommendedName>
</protein>
<comment type="similarity">
    <text evidence="2">Belongs to the RbfA family.</text>
</comment>
<dbReference type="EMBL" id="MGIR01000001">
    <property type="protein sequence ID" value="OGM91580.1"/>
    <property type="molecule type" value="Genomic_DNA"/>
</dbReference>
<sequence>MKHRPQRVSSLIERELSAIIMRELEFENCLVTITGVEVNNKLERAIVKFSVYPSEKLKGVSAILNKSRGRLQFLLGRKINIMPMPRIEFHEDKGLEEAAKVEKALMNK</sequence>
<dbReference type="Gene3D" id="3.30.300.20">
    <property type="match status" value="1"/>
</dbReference>